<protein>
    <submittedName>
        <fullName evidence="2">Uncharacterized protein</fullName>
    </submittedName>
</protein>
<evidence type="ECO:0000256" key="1">
    <source>
        <dbReference type="SAM" id="Phobius"/>
    </source>
</evidence>
<reference evidence="2 3" key="1">
    <citation type="submission" date="2021-05" db="EMBL/GenBank/DDBJ databases">
        <title>Genome Assembly of Synthetic Allotetraploid Brassica napus Reveals Homoeologous Exchanges between Subgenomes.</title>
        <authorList>
            <person name="Davis J.T."/>
        </authorList>
    </citation>
    <scope>NUCLEOTIDE SEQUENCE [LARGE SCALE GENOMIC DNA]</scope>
    <source>
        <strain evidence="3">cv. Da-Ae</strain>
        <tissue evidence="2">Seedling</tissue>
    </source>
</reference>
<dbReference type="PANTHER" id="PTHR36485:SF1">
    <property type="entry name" value="TRANSMEMBRANE PROTEIN"/>
    <property type="match status" value="1"/>
</dbReference>
<proteinExistence type="predicted"/>
<feature type="non-terminal residue" evidence="2">
    <location>
        <position position="1"/>
    </location>
</feature>
<dbReference type="PANTHER" id="PTHR36485">
    <property type="entry name" value="OS01G0939000 PROTEIN"/>
    <property type="match status" value="1"/>
</dbReference>
<gene>
    <name evidence="2" type="ORF">HID58_047456</name>
</gene>
<keyword evidence="1" id="KW-0812">Transmembrane</keyword>
<dbReference type="EMBL" id="JAGKQM010000012">
    <property type="protein sequence ID" value="KAH0897888.1"/>
    <property type="molecule type" value="Genomic_DNA"/>
</dbReference>
<accession>A0ABQ8AZG2</accession>
<dbReference type="Pfam" id="PF15159">
    <property type="entry name" value="PIG-Y"/>
    <property type="match status" value="1"/>
</dbReference>
<sequence>LSLLVLVLEIRRGGLPSALACGDSRVYGGGYRVSLVVLAVCCGVVEARRLWLVDVFLGDPSRFGSSYLVFVLGLLGCGDGLVLWRFWFLCSRLPLLTLEVGSFMSLSIVLWFSKATAGVASFASLLASVSRSSDETSANNDDDGRVIMGILLRDNWFRILLRILIASTLLPLSQNPLNQGLKNDRYYYCFLVPLTIPVITVAVYFHWLSMKLFKHA</sequence>
<keyword evidence="1" id="KW-1133">Transmembrane helix</keyword>
<comment type="caution">
    <text evidence="2">The sequence shown here is derived from an EMBL/GenBank/DDBJ whole genome shotgun (WGS) entry which is preliminary data.</text>
</comment>
<evidence type="ECO:0000313" key="2">
    <source>
        <dbReference type="EMBL" id="KAH0897888.1"/>
    </source>
</evidence>
<organism evidence="2 3">
    <name type="scientific">Brassica napus</name>
    <name type="common">Rape</name>
    <dbReference type="NCBI Taxonomy" id="3708"/>
    <lineage>
        <taxon>Eukaryota</taxon>
        <taxon>Viridiplantae</taxon>
        <taxon>Streptophyta</taxon>
        <taxon>Embryophyta</taxon>
        <taxon>Tracheophyta</taxon>
        <taxon>Spermatophyta</taxon>
        <taxon>Magnoliopsida</taxon>
        <taxon>eudicotyledons</taxon>
        <taxon>Gunneridae</taxon>
        <taxon>Pentapetalae</taxon>
        <taxon>rosids</taxon>
        <taxon>malvids</taxon>
        <taxon>Brassicales</taxon>
        <taxon>Brassicaceae</taxon>
        <taxon>Brassiceae</taxon>
        <taxon>Brassica</taxon>
    </lineage>
</organism>
<feature type="transmembrane region" description="Helical" evidence="1">
    <location>
        <begin position="29"/>
        <end position="47"/>
    </location>
</feature>
<feature type="transmembrane region" description="Helical" evidence="1">
    <location>
        <begin position="185"/>
        <end position="207"/>
    </location>
</feature>
<name>A0ABQ8AZG2_BRANA</name>
<keyword evidence="1" id="KW-0472">Membrane</keyword>
<dbReference type="InterPro" id="IPR029164">
    <property type="entry name" value="PIG-Y"/>
</dbReference>
<keyword evidence="3" id="KW-1185">Reference proteome</keyword>
<dbReference type="Proteomes" id="UP000824890">
    <property type="component" value="Unassembled WGS sequence"/>
</dbReference>
<feature type="transmembrane region" description="Helical" evidence="1">
    <location>
        <begin position="108"/>
        <end position="129"/>
    </location>
</feature>
<feature type="transmembrane region" description="Helical" evidence="1">
    <location>
        <begin position="67"/>
        <end position="88"/>
    </location>
</feature>
<evidence type="ECO:0000313" key="3">
    <source>
        <dbReference type="Proteomes" id="UP000824890"/>
    </source>
</evidence>